<protein>
    <submittedName>
        <fullName evidence="1">MaoC domain protein dehydratase</fullName>
    </submittedName>
</protein>
<dbReference type="Proteomes" id="UP000007809">
    <property type="component" value="Chromosome"/>
</dbReference>
<dbReference type="HOGENOM" id="CLU_108911_0_0_11"/>
<dbReference type="PANTHER" id="PTHR42993">
    <property type="entry name" value="MAOC-LIKE DEHYDRATASE DOMAIN-CONTAINING PROTEIN"/>
    <property type="match status" value="1"/>
</dbReference>
<dbReference type="InterPro" id="IPR029069">
    <property type="entry name" value="HotDog_dom_sf"/>
</dbReference>
<dbReference type="KEGG" id="pdx:Psed_0504"/>
<evidence type="ECO:0000313" key="1">
    <source>
        <dbReference type="EMBL" id="AEA22768.1"/>
    </source>
</evidence>
<evidence type="ECO:0000313" key="2">
    <source>
        <dbReference type="Proteomes" id="UP000007809"/>
    </source>
</evidence>
<dbReference type="Gene3D" id="3.10.129.10">
    <property type="entry name" value="Hotdog Thioesterase"/>
    <property type="match status" value="2"/>
</dbReference>
<dbReference type="SUPFAM" id="SSF54637">
    <property type="entry name" value="Thioesterase/thiol ester dehydrase-isomerase"/>
    <property type="match status" value="1"/>
</dbReference>
<proteinExistence type="predicted"/>
<dbReference type="OrthoDB" id="9801735at2"/>
<keyword evidence="2" id="KW-1185">Reference proteome</keyword>
<dbReference type="AlphaFoldDB" id="F4CNW3"/>
<organism evidence="1 2">
    <name type="scientific">Pseudonocardia dioxanivorans (strain ATCC 55486 / DSM 44775 / JCM 13855 / CB1190)</name>
    <dbReference type="NCBI Taxonomy" id="675635"/>
    <lineage>
        <taxon>Bacteria</taxon>
        <taxon>Bacillati</taxon>
        <taxon>Actinomycetota</taxon>
        <taxon>Actinomycetes</taxon>
        <taxon>Pseudonocardiales</taxon>
        <taxon>Pseudonocardiaceae</taxon>
        <taxon>Pseudonocardia</taxon>
    </lineage>
</organism>
<name>F4CNW3_PSEUX</name>
<dbReference type="eggNOG" id="COG2030">
    <property type="taxonomic scope" value="Bacteria"/>
</dbReference>
<dbReference type="EMBL" id="CP002593">
    <property type="protein sequence ID" value="AEA22768.1"/>
    <property type="molecule type" value="Genomic_DNA"/>
</dbReference>
<dbReference type="RefSeq" id="WP_013672709.1">
    <property type="nucleotide sequence ID" value="NC_015312.1"/>
</dbReference>
<reference evidence="1 2" key="1">
    <citation type="journal article" date="2011" name="J. Bacteriol.">
        <title>Genome sequence of the 1,4-dioxane-degrading Pseudonocardia dioxanivorans strain CB1190.</title>
        <authorList>
            <person name="Sales C.M."/>
            <person name="Mahendra S."/>
            <person name="Grostern A."/>
            <person name="Parales R.E."/>
            <person name="Goodwin L.A."/>
            <person name="Woyke T."/>
            <person name="Nolan M."/>
            <person name="Lapidus A."/>
            <person name="Chertkov O."/>
            <person name="Ovchinnikova G."/>
            <person name="Sczyrba A."/>
            <person name="Alvarez-Cohen L."/>
        </authorList>
    </citation>
    <scope>NUCLEOTIDE SEQUENCE [LARGE SCALE GENOMIC DNA]</scope>
    <source>
        <strain evidence="2">ATCC 55486 / DSM 44775 / JCM 13855 / CB1190</strain>
    </source>
</reference>
<gene>
    <name evidence="1" type="ordered locus">Psed_0504</name>
</gene>
<dbReference type="STRING" id="675635.Psed_0504"/>
<accession>F4CNW3</accession>
<sequence length="147" mass="15433">MTRVFATADELVAAVGRDLGAGGWIRIDPDRVRTFARVTGDRAWDGGVPGTLVLSYAAASLTELFAVPGASTGVNYGLDDVRFGDPVPVGTRVRLHARIDDATPGRAGAVQVAVAVAVERADTTELACGARLLARFHFDPTTQEAAR</sequence>
<dbReference type="PANTHER" id="PTHR42993:SF1">
    <property type="entry name" value="MAOC-LIKE DEHYDRATASE DOMAIN-CONTAINING PROTEIN"/>
    <property type="match status" value="1"/>
</dbReference>